<dbReference type="InterPro" id="IPR057447">
    <property type="entry name" value="Bbp19-like_phage"/>
</dbReference>
<dbReference type="EMBL" id="CPYI01000007">
    <property type="protein sequence ID" value="CNE70890.1"/>
    <property type="molecule type" value="Genomic_DNA"/>
</dbReference>
<sequence>MTDFNDELEVKQAEATEAAKALRQRVLNDITYLMGTVEGRRFIWRLLSSSGVFTTSFTGETNSTMFNEGRRNYGLTLFSDVMEACPDEYLTMANEAKEDSKQ</sequence>
<dbReference type="AlphaFoldDB" id="A0A0T9L9M9"/>
<evidence type="ECO:0000313" key="2">
    <source>
        <dbReference type="EMBL" id="CNE70890.1"/>
    </source>
</evidence>
<protein>
    <recommendedName>
        <fullName evidence="1">Bbp19-like phage domain-containing protein</fullName>
    </recommendedName>
</protein>
<proteinExistence type="predicted"/>
<evidence type="ECO:0000259" key="1">
    <source>
        <dbReference type="Pfam" id="PF25181"/>
    </source>
</evidence>
<evidence type="ECO:0000313" key="3">
    <source>
        <dbReference type="Proteomes" id="UP000045824"/>
    </source>
</evidence>
<feature type="domain" description="Bbp19-like phage" evidence="1">
    <location>
        <begin position="33"/>
        <end position="94"/>
    </location>
</feature>
<name>A0A0T9L9M9_YERKR</name>
<dbReference type="Pfam" id="PF25181">
    <property type="entry name" value="Phage_Bbp19"/>
    <property type="match status" value="1"/>
</dbReference>
<organism evidence="2 3">
    <name type="scientific">Yersinia kristensenii</name>
    <dbReference type="NCBI Taxonomy" id="28152"/>
    <lineage>
        <taxon>Bacteria</taxon>
        <taxon>Pseudomonadati</taxon>
        <taxon>Pseudomonadota</taxon>
        <taxon>Gammaproteobacteria</taxon>
        <taxon>Enterobacterales</taxon>
        <taxon>Yersiniaceae</taxon>
        <taxon>Yersinia</taxon>
    </lineage>
</organism>
<gene>
    <name evidence="2" type="ORF">ERS008491_02040</name>
</gene>
<dbReference type="RefSeq" id="WP_050119375.1">
    <property type="nucleotide sequence ID" value="NZ_CAWMAB010000007.1"/>
</dbReference>
<reference evidence="2 3" key="1">
    <citation type="submission" date="2015-03" db="EMBL/GenBank/DDBJ databases">
        <authorList>
            <person name="Murphy D."/>
        </authorList>
    </citation>
    <scope>NUCLEOTIDE SEQUENCE [LARGE SCALE GENOMIC DNA]</scope>
    <source>
        <strain evidence="2 3">FCF326</strain>
    </source>
</reference>
<accession>A0A0T9L9M9</accession>
<dbReference type="Proteomes" id="UP000045824">
    <property type="component" value="Unassembled WGS sequence"/>
</dbReference>